<keyword evidence="1" id="KW-1133">Transmembrane helix</keyword>
<reference evidence="2 3" key="1">
    <citation type="journal article" date="2023" name="Plant Biotechnol. J.">
        <title>Chromosome-level wild Hevea brasiliensis genome provides new tools for genomic-assisted breeding and valuable loci to elevate rubber yield.</title>
        <authorList>
            <person name="Cheng H."/>
            <person name="Song X."/>
            <person name="Hu Y."/>
            <person name="Wu T."/>
            <person name="Yang Q."/>
            <person name="An Z."/>
            <person name="Feng S."/>
            <person name="Deng Z."/>
            <person name="Wu W."/>
            <person name="Zeng X."/>
            <person name="Tu M."/>
            <person name="Wang X."/>
            <person name="Huang H."/>
        </authorList>
    </citation>
    <scope>NUCLEOTIDE SEQUENCE [LARGE SCALE GENOMIC DNA]</scope>
    <source>
        <strain evidence="2">MT/VB/25A 57/8</strain>
    </source>
</reference>
<gene>
    <name evidence="2" type="ORF">P3X46_018419</name>
</gene>
<proteinExistence type="predicted"/>
<protein>
    <recommendedName>
        <fullName evidence="4">Transmembrane protein</fullName>
    </recommendedName>
</protein>
<dbReference type="PANTHER" id="PTHR35771">
    <property type="entry name" value="TRANSMEMBRANE PROTEIN-RELATED"/>
    <property type="match status" value="1"/>
</dbReference>
<accession>A0ABQ9LST9</accession>
<keyword evidence="1" id="KW-0472">Membrane</keyword>
<name>A0ABQ9LST9_HEVBR</name>
<organism evidence="2 3">
    <name type="scientific">Hevea brasiliensis</name>
    <name type="common">Para rubber tree</name>
    <name type="synonym">Siphonia brasiliensis</name>
    <dbReference type="NCBI Taxonomy" id="3981"/>
    <lineage>
        <taxon>Eukaryota</taxon>
        <taxon>Viridiplantae</taxon>
        <taxon>Streptophyta</taxon>
        <taxon>Embryophyta</taxon>
        <taxon>Tracheophyta</taxon>
        <taxon>Spermatophyta</taxon>
        <taxon>Magnoliopsida</taxon>
        <taxon>eudicotyledons</taxon>
        <taxon>Gunneridae</taxon>
        <taxon>Pentapetalae</taxon>
        <taxon>rosids</taxon>
        <taxon>fabids</taxon>
        <taxon>Malpighiales</taxon>
        <taxon>Euphorbiaceae</taxon>
        <taxon>Crotonoideae</taxon>
        <taxon>Micrandreae</taxon>
        <taxon>Hevea</taxon>
    </lineage>
</organism>
<keyword evidence="1" id="KW-0812">Transmembrane</keyword>
<evidence type="ECO:0000313" key="3">
    <source>
        <dbReference type="Proteomes" id="UP001174677"/>
    </source>
</evidence>
<evidence type="ECO:0000256" key="1">
    <source>
        <dbReference type="SAM" id="Phobius"/>
    </source>
</evidence>
<keyword evidence="3" id="KW-1185">Reference proteome</keyword>
<evidence type="ECO:0008006" key="4">
    <source>
        <dbReference type="Google" id="ProtNLM"/>
    </source>
</evidence>
<dbReference type="PANTHER" id="PTHR35771:SF3">
    <property type="entry name" value="TRANSMEMBRANE PROTEIN"/>
    <property type="match status" value="1"/>
</dbReference>
<feature type="transmembrane region" description="Helical" evidence="1">
    <location>
        <begin position="17"/>
        <end position="39"/>
    </location>
</feature>
<evidence type="ECO:0000313" key="2">
    <source>
        <dbReference type="EMBL" id="KAJ9170300.1"/>
    </source>
</evidence>
<dbReference type="Proteomes" id="UP001174677">
    <property type="component" value="Chromosome 10"/>
</dbReference>
<dbReference type="EMBL" id="JARPOI010000010">
    <property type="protein sequence ID" value="KAJ9170300.1"/>
    <property type="molecule type" value="Genomic_DNA"/>
</dbReference>
<comment type="caution">
    <text evidence="2">The sequence shown here is derived from an EMBL/GenBank/DDBJ whole genome shotgun (WGS) entry which is preliminary data.</text>
</comment>
<sequence>MFDLGDEFTVESYRIPWLIWIQILIFFLLIFLLCCFSVFTSDPSHSDTKTISCSSTSSSSVAAASYLNKSLLNHSTTTTLANRLHHHQIRESQRIKGEIATSTSTRIATQENTETERISTNSIIDLHPCNYFRLAKLALLKCLGLDPSSDNCPSSDR</sequence>